<organism evidence="1 2">
    <name type="scientific">Taxus chinensis</name>
    <name type="common">Chinese yew</name>
    <name type="synonym">Taxus wallichiana var. chinensis</name>
    <dbReference type="NCBI Taxonomy" id="29808"/>
    <lineage>
        <taxon>Eukaryota</taxon>
        <taxon>Viridiplantae</taxon>
        <taxon>Streptophyta</taxon>
        <taxon>Embryophyta</taxon>
        <taxon>Tracheophyta</taxon>
        <taxon>Spermatophyta</taxon>
        <taxon>Pinopsida</taxon>
        <taxon>Pinidae</taxon>
        <taxon>Conifers II</taxon>
        <taxon>Cupressales</taxon>
        <taxon>Taxaceae</taxon>
        <taxon>Taxus</taxon>
    </lineage>
</organism>
<proteinExistence type="predicted"/>
<keyword evidence="2" id="KW-1185">Reference proteome</keyword>
<evidence type="ECO:0008006" key="3">
    <source>
        <dbReference type="Google" id="ProtNLM"/>
    </source>
</evidence>
<reference evidence="1 2" key="1">
    <citation type="journal article" date="2021" name="Nat. Plants">
        <title>The Taxus genome provides insights into paclitaxel biosynthesis.</title>
        <authorList>
            <person name="Xiong X."/>
            <person name="Gou J."/>
            <person name="Liao Q."/>
            <person name="Li Y."/>
            <person name="Zhou Q."/>
            <person name="Bi G."/>
            <person name="Li C."/>
            <person name="Du R."/>
            <person name="Wang X."/>
            <person name="Sun T."/>
            <person name="Guo L."/>
            <person name="Liang H."/>
            <person name="Lu P."/>
            <person name="Wu Y."/>
            <person name="Zhang Z."/>
            <person name="Ro D.K."/>
            <person name="Shang Y."/>
            <person name="Huang S."/>
            <person name="Yan J."/>
        </authorList>
    </citation>
    <scope>NUCLEOTIDE SEQUENCE [LARGE SCALE GENOMIC DNA]</scope>
    <source>
        <strain evidence="1">Ta-2019</strain>
    </source>
</reference>
<dbReference type="AlphaFoldDB" id="A0AA38G8A2"/>
<dbReference type="InterPro" id="IPR008914">
    <property type="entry name" value="PEBP"/>
</dbReference>
<dbReference type="CDD" id="cd00866">
    <property type="entry name" value="PEBP_euk"/>
    <property type="match status" value="1"/>
</dbReference>
<evidence type="ECO:0000313" key="1">
    <source>
        <dbReference type="EMBL" id="KAH9317143.1"/>
    </source>
</evidence>
<dbReference type="InterPro" id="IPR036610">
    <property type="entry name" value="PEBP-like_sf"/>
</dbReference>
<dbReference type="EMBL" id="JAHRHJ020000004">
    <property type="protein sequence ID" value="KAH9317143.1"/>
    <property type="molecule type" value="Genomic_DNA"/>
</dbReference>
<protein>
    <recommendedName>
        <fullName evidence="3">TFL1-like protein</fullName>
    </recommendedName>
</protein>
<dbReference type="PANTHER" id="PTHR11362">
    <property type="entry name" value="PHOSPHATIDYLETHANOLAMINE-BINDING PROTEIN"/>
    <property type="match status" value="1"/>
</dbReference>
<accession>A0AA38G8A2</accession>
<feature type="non-terminal residue" evidence="1">
    <location>
        <position position="125"/>
    </location>
</feature>
<evidence type="ECO:0000313" key="2">
    <source>
        <dbReference type="Proteomes" id="UP000824469"/>
    </source>
</evidence>
<gene>
    <name evidence="1" type="ORF">KI387_018912</name>
</gene>
<dbReference type="Gene3D" id="3.90.280.10">
    <property type="entry name" value="PEBP-like"/>
    <property type="match status" value="1"/>
</dbReference>
<name>A0AA38G8A2_TAXCH</name>
<dbReference type="Pfam" id="PF01161">
    <property type="entry name" value="PBP"/>
    <property type="match status" value="1"/>
</dbReference>
<sequence>IMTDPDAPSPSDPTGREYLHWYALHFYATSYLSRIPMKIMIVTDIPGTTSNSFGQEMVGYENPRPMIGVHRYVFTLFEQSGRGRGDPPPSRHHFNTREFAEGNGLGLPVAALYFNARRETAARGR</sequence>
<dbReference type="SUPFAM" id="SSF49777">
    <property type="entry name" value="PEBP-like"/>
    <property type="match status" value="1"/>
</dbReference>
<dbReference type="InterPro" id="IPR035810">
    <property type="entry name" value="PEBP_euk"/>
</dbReference>
<comment type="caution">
    <text evidence="1">The sequence shown here is derived from an EMBL/GenBank/DDBJ whole genome shotgun (WGS) entry which is preliminary data.</text>
</comment>
<dbReference type="PANTHER" id="PTHR11362:SF82">
    <property type="entry name" value="PHOSPHATIDYLETHANOLAMINE-BINDING PROTEIN 4"/>
    <property type="match status" value="1"/>
</dbReference>
<dbReference type="Proteomes" id="UP000824469">
    <property type="component" value="Unassembled WGS sequence"/>
</dbReference>
<dbReference type="OMA" id="TSIWWDG"/>